<reference evidence="5" key="1">
    <citation type="submission" date="2015-12" db="EMBL/GenBank/DDBJ databases">
        <title>Complete genome sequences of two moderately thermophilic Paenibacillus species.</title>
        <authorList>
            <person name="Butler R.III."/>
            <person name="Wang J."/>
            <person name="Stark B.C."/>
            <person name="Pombert J.-F."/>
        </authorList>
    </citation>
    <scope>NUCLEOTIDE SEQUENCE [LARGE SCALE GENOMIC DNA]</scope>
    <source>
        <strain evidence="5">32O-Y</strain>
    </source>
</reference>
<dbReference type="GO" id="GO:0006086">
    <property type="term" value="P:pyruvate decarboxylation to acetyl-CoA"/>
    <property type="evidence" value="ECO:0007669"/>
    <property type="project" value="TreeGrafter"/>
</dbReference>
<dbReference type="OrthoDB" id="9766715at2"/>
<keyword evidence="2" id="KW-0560">Oxidoreductase</keyword>
<dbReference type="Pfam" id="PF00676">
    <property type="entry name" value="E1_dh"/>
    <property type="match status" value="1"/>
</dbReference>
<dbReference type="InterPro" id="IPR050642">
    <property type="entry name" value="PDH_E1_Alpha_Subunit"/>
</dbReference>
<dbReference type="Gene3D" id="3.40.50.970">
    <property type="match status" value="1"/>
</dbReference>
<dbReference type="GO" id="GO:0004739">
    <property type="term" value="F:pyruvate dehydrogenase (acetyl-transferring) activity"/>
    <property type="evidence" value="ECO:0007669"/>
    <property type="project" value="TreeGrafter"/>
</dbReference>
<organism evidence="4 5">
    <name type="scientific">Paenibacillus naphthalenovorans</name>
    <dbReference type="NCBI Taxonomy" id="162209"/>
    <lineage>
        <taxon>Bacteria</taxon>
        <taxon>Bacillati</taxon>
        <taxon>Bacillota</taxon>
        <taxon>Bacilli</taxon>
        <taxon>Bacillales</taxon>
        <taxon>Paenibacillaceae</taxon>
        <taxon>Paenibacillus</taxon>
    </lineage>
</organism>
<accession>A0A0U2IN36</accession>
<reference evidence="4 5" key="2">
    <citation type="journal article" date="2016" name="Genome Announc.">
        <title>Complete Genome Sequences of Two Interactive Moderate Thermophiles, Paenibacillus napthalenovorans 32O-Y and Paenibacillus sp. 32O-W.</title>
        <authorList>
            <person name="Butler R.R.III."/>
            <person name="Wang J."/>
            <person name="Stark B.C."/>
            <person name="Pombert J.F."/>
        </authorList>
    </citation>
    <scope>NUCLEOTIDE SEQUENCE [LARGE SCALE GENOMIC DNA]</scope>
    <source>
        <strain evidence="4 5">32O-Y</strain>
    </source>
</reference>
<dbReference type="RefSeq" id="WP_062409758.1">
    <property type="nucleotide sequence ID" value="NZ_BJCS01000005.1"/>
</dbReference>
<dbReference type="SUPFAM" id="SSF52518">
    <property type="entry name" value="Thiamin diphosphate-binding fold (THDP-binding)"/>
    <property type="match status" value="1"/>
</dbReference>
<evidence type="ECO:0000313" key="4">
    <source>
        <dbReference type="EMBL" id="ALS23963.1"/>
    </source>
</evidence>
<evidence type="ECO:0000256" key="3">
    <source>
        <dbReference type="ARBA" id="ARBA00023052"/>
    </source>
</evidence>
<dbReference type="KEGG" id="pnp:IJ22_36250"/>
<evidence type="ECO:0000256" key="2">
    <source>
        <dbReference type="ARBA" id="ARBA00023002"/>
    </source>
</evidence>
<comment type="cofactor">
    <cofactor evidence="1">
        <name>thiamine diphosphate</name>
        <dbReference type="ChEBI" id="CHEBI:58937"/>
    </cofactor>
</comment>
<dbReference type="PANTHER" id="PTHR11516">
    <property type="entry name" value="PYRUVATE DEHYDROGENASE E1 COMPONENT, ALPHA SUBUNIT BACTERIAL AND ORGANELLAR"/>
    <property type="match status" value="1"/>
</dbReference>
<proteinExistence type="predicted"/>
<name>A0A0U2IN36_9BACL</name>
<dbReference type="PANTHER" id="PTHR11516:SF60">
    <property type="entry name" value="PYRUVATE DEHYDROGENASE E1 COMPONENT SUBUNIT ALPHA"/>
    <property type="match status" value="1"/>
</dbReference>
<protein>
    <submittedName>
        <fullName evidence="4">Pyruvate dehydrogenase</fullName>
    </submittedName>
</protein>
<dbReference type="InterPro" id="IPR029061">
    <property type="entry name" value="THDP-binding"/>
</dbReference>
<gene>
    <name evidence="4" type="ORF">IJ22_36250</name>
</gene>
<evidence type="ECO:0000313" key="5">
    <source>
        <dbReference type="Proteomes" id="UP000061660"/>
    </source>
</evidence>
<dbReference type="STRING" id="162209.IJ22_36250"/>
<dbReference type="PATRIC" id="fig|162209.4.peg.3861"/>
<keyword evidence="4" id="KW-0670">Pyruvate</keyword>
<keyword evidence="3" id="KW-0786">Thiamine pyrophosphate</keyword>
<sequence>MDKDLLTEAYTIMKTIRRFEETLSVLFAENFIRGSIHLSIGQEAVAAGVGLAMAPQDKMTTTYRGHGHVIARKTPVKLLMAEMLGRETGINKGRGGSMHFTDVSRGVLGANAIVAAGLPHAVGAAYSAKYLKEDYVTVTIFGDGATNQGAFHEALNLAAVYKLPVLFVCENNLYSEMTPIEEIVPVEHMAERAEAYKIPAHMVDAYNVEEVYEVAKRAIEDIRAGKGPIFLEMKTYRLVGHMCGDQEVYRSREEVASWAARDALKTAAEKLSQLQVDVKKLDASIEQEIEDAVKFAKESPWPDPKHLFDGLYYAE</sequence>
<dbReference type="CDD" id="cd02000">
    <property type="entry name" value="TPP_E1_PDC_ADC_BCADC"/>
    <property type="match status" value="1"/>
</dbReference>
<dbReference type="Proteomes" id="UP000061660">
    <property type="component" value="Chromosome"/>
</dbReference>
<dbReference type="EMBL" id="CP013652">
    <property type="protein sequence ID" value="ALS23963.1"/>
    <property type="molecule type" value="Genomic_DNA"/>
</dbReference>
<dbReference type="AlphaFoldDB" id="A0A0U2IN36"/>
<dbReference type="InterPro" id="IPR001017">
    <property type="entry name" value="DH_E1"/>
</dbReference>
<evidence type="ECO:0000256" key="1">
    <source>
        <dbReference type="ARBA" id="ARBA00001964"/>
    </source>
</evidence>
<keyword evidence="5" id="KW-1185">Reference proteome</keyword>